<feature type="domain" description="SWIM-type" evidence="3">
    <location>
        <begin position="216"/>
        <end position="258"/>
    </location>
</feature>
<dbReference type="Proteomes" id="UP000186817">
    <property type="component" value="Unassembled WGS sequence"/>
</dbReference>
<protein>
    <recommendedName>
        <fullName evidence="3">SWIM-type domain-containing protein</fullName>
    </recommendedName>
</protein>
<name>A0A1Q9DN27_SYMMI</name>
<dbReference type="AlphaFoldDB" id="A0A1Q9DN27"/>
<keyword evidence="5" id="KW-1185">Reference proteome</keyword>
<proteinExistence type="predicted"/>
<dbReference type="EMBL" id="LSRX01000462">
    <property type="protein sequence ID" value="OLP96565.1"/>
    <property type="molecule type" value="Genomic_DNA"/>
</dbReference>
<dbReference type="InterPro" id="IPR007527">
    <property type="entry name" value="Znf_SWIM"/>
</dbReference>
<feature type="compositionally biased region" description="Basic and acidic residues" evidence="2">
    <location>
        <begin position="528"/>
        <end position="543"/>
    </location>
</feature>
<sequence length="1229" mass="134968">MMKTLRPQEWKLGGLSTPPDGLCLVYCYLAACNPCLWMARARDDMGFFKDADTEAEVKQEAQALFQKAVDLMVSGGHDTTRLDKGGYPGEDEMPFFSDVFGCGILVQHEKEDCQPAMIYGTQPVGFEIMHVTSTDDAGHGRGHFVLSCTWMVEEPPVVVDRQSWRPIITGGHLMLDIDVPLLRKHGRSVALADKLDVRSVSWAWRQGFIDANISTYHQEVCLKRGPGHVLPSFKCSCPDWAQWLGICKHGVALLQALGAGCRYAVSEAGEDEEVGSPNDTAVVEKDTGVGPDCPEAPSADAQVVSTDLKLHGVKVGGIEGAASGDAQQRETEEAMPSVFTAQEVKKAHADNLEAIHTAHIFRAIEMLGLGGPVTEQRSPSSPAPSCSERAPDRDERPNGRLPSSPAPIHERPEPPEARDERGNAGNAEADNGHGANEDLLKLAALGLDCKTRCDARASSSADSSGYIFSFGQYKGTAFDVVRRQHPNYLDWLVANPLTLAHRPDLCRALRSAGHDVDAALRRVPPQAEPRRQQRPARGEEPRQPHHCSGCGATDHNVATCPLGRKAPKALASFAYEDLSAEHKRRASQLYTRSRRSLSPEAVERPARRARGMGKNHSLVDMSVMTPKKLLQLCWETGLVPDLCGAACRNSACQGTYTAVRFGSGAEVPGGNLNREAAHYRCGACDAKVSPVSGQKLFLAGHGATDPRKQILVYRCFAAELEIPKCVHMTGVSEDAVGDMYHRALKAVAEEVKHLEADAVARFRRGLEGGQVLDVEVDEKQPRMPILTRAAWKTIADEIFSASSHVSLFSDGCKAYTLEHEGVADHQAVNHNAQEYVRSCQVLRNWETGERTLGKAGCQKAEGAWKHINDCIPESIAAPVTEAKEKILDLHIRHGQWRYMTGSMAYDFEAFGAVAARYNKDQILTVVQWKRPEFWKRVRKAVDKILADVDIEATVSSKRTRLQVEHELQVSFRGQKRRFFEIVSERRVCQWAQQPGDHDLQPVAENRQVSSDGSMRGGHHILLDNLLRPLRRQHLLECVLSTEKLQRALRVNRRNPGGPSNDGENGQPTLTAKEIMEALNKADRDLTPDQRHVYLLRGFGRRLPDMPSMEASAGPLAEAYDSALRVHKVRKMLQDYCSELVESGASVGTDVFIRNLQSSGVIKGGKHWEPEFSLQDVATESGIVAMTVSNPTQPILDELISAHIASGTVQEDGIESSLSIPGVAVSEFQV</sequence>
<evidence type="ECO:0000256" key="1">
    <source>
        <dbReference type="PROSITE-ProRule" id="PRU00325"/>
    </source>
</evidence>
<dbReference type="GO" id="GO:0008270">
    <property type="term" value="F:zinc ion binding"/>
    <property type="evidence" value="ECO:0007669"/>
    <property type="project" value="UniProtKB-KW"/>
</dbReference>
<keyword evidence="1" id="KW-0862">Zinc</keyword>
<evidence type="ECO:0000313" key="5">
    <source>
        <dbReference type="Proteomes" id="UP000186817"/>
    </source>
</evidence>
<gene>
    <name evidence="4" type="ORF">AK812_SmicGene21178</name>
</gene>
<keyword evidence="1" id="KW-0863">Zinc-finger</keyword>
<evidence type="ECO:0000259" key="3">
    <source>
        <dbReference type="PROSITE" id="PS50966"/>
    </source>
</evidence>
<dbReference type="OrthoDB" id="426809at2759"/>
<dbReference type="PROSITE" id="PS50966">
    <property type="entry name" value="ZF_SWIM"/>
    <property type="match status" value="1"/>
</dbReference>
<accession>A0A1Q9DN27</accession>
<feature type="compositionally biased region" description="Polar residues" evidence="2">
    <location>
        <begin position="375"/>
        <end position="384"/>
    </location>
</feature>
<evidence type="ECO:0000313" key="4">
    <source>
        <dbReference type="EMBL" id="OLP96565.1"/>
    </source>
</evidence>
<organism evidence="4 5">
    <name type="scientific">Symbiodinium microadriaticum</name>
    <name type="common">Dinoflagellate</name>
    <name type="synonym">Zooxanthella microadriatica</name>
    <dbReference type="NCBI Taxonomy" id="2951"/>
    <lineage>
        <taxon>Eukaryota</taxon>
        <taxon>Sar</taxon>
        <taxon>Alveolata</taxon>
        <taxon>Dinophyceae</taxon>
        <taxon>Suessiales</taxon>
        <taxon>Symbiodiniaceae</taxon>
        <taxon>Symbiodinium</taxon>
    </lineage>
</organism>
<evidence type="ECO:0000256" key="2">
    <source>
        <dbReference type="SAM" id="MobiDB-lite"/>
    </source>
</evidence>
<feature type="compositionally biased region" description="Basic and acidic residues" evidence="2">
    <location>
        <begin position="389"/>
        <end position="398"/>
    </location>
</feature>
<feature type="compositionally biased region" description="Basic and acidic residues" evidence="2">
    <location>
        <begin position="408"/>
        <end position="422"/>
    </location>
</feature>
<keyword evidence="1" id="KW-0479">Metal-binding</keyword>
<reference evidence="4 5" key="1">
    <citation type="submission" date="2016-02" db="EMBL/GenBank/DDBJ databases">
        <title>Genome analysis of coral dinoflagellate symbionts highlights evolutionary adaptations to a symbiotic lifestyle.</title>
        <authorList>
            <person name="Aranda M."/>
            <person name="Li Y."/>
            <person name="Liew Y.J."/>
            <person name="Baumgarten S."/>
            <person name="Simakov O."/>
            <person name="Wilson M."/>
            <person name="Piel J."/>
            <person name="Ashoor H."/>
            <person name="Bougouffa S."/>
            <person name="Bajic V.B."/>
            <person name="Ryu T."/>
            <person name="Ravasi T."/>
            <person name="Bayer T."/>
            <person name="Micklem G."/>
            <person name="Kim H."/>
            <person name="Bhak J."/>
            <person name="Lajeunesse T.C."/>
            <person name="Voolstra C.R."/>
        </authorList>
    </citation>
    <scope>NUCLEOTIDE SEQUENCE [LARGE SCALE GENOMIC DNA]</scope>
    <source>
        <strain evidence="4 5">CCMP2467</strain>
    </source>
</reference>
<comment type="caution">
    <text evidence="4">The sequence shown here is derived from an EMBL/GenBank/DDBJ whole genome shotgun (WGS) entry which is preliminary data.</text>
</comment>
<feature type="region of interest" description="Disordered" evidence="2">
    <location>
        <begin position="585"/>
        <end position="609"/>
    </location>
</feature>
<feature type="region of interest" description="Disordered" evidence="2">
    <location>
        <begin position="371"/>
        <end position="434"/>
    </location>
</feature>
<feature type="region of interest" description="Disordered" evidence="2">
    <location>
        <begin position="520"/>
        <end position="550"/>
    </location>
</feature>